<dbReference type="Proteomes" id="UP000053095">
    <property type="component" value="Unassembled WGS sequence"/>
</dbReference>
<name>A0A6V8H0K2_TALPI</name>
<dbReference type="GO" id="GO:0000289">
    <property type="term" value="P:nuclear-transcribed mRNA poly(A) tail shortening"/>
    <property type="evidence" value="ECO:0007669"/>
    <property type="project" value="TreeGrafter"/>
</dbReference>
<dbReference type="GO" id="GO:1990431">
    <property type="term" value="P:priRNA 3'-end processing"/>
    <property type="evidence" value="ECO:0007669"/>
    <property type="project" value="TreeGrafter"/>
</dbReference>
<gene>
    <name evidence="3" type="ORF">TCE0_015r02357</name>
</gene>
<sequence length="549" mass="61810">MDFPAWDTVTGQTWSNHLPHILQDISECTFVALDFEFSGIPTYQGSRQQTLQERYAEVKEAARTYQILQVGLTIVKEDAVTGTYTVKPYNIHLSPLIDSTLRIDRTFGFSSGAVQFLLKSGFDLNAPFHEGVSYLSTKEEEQVLEDAHRHNSGRLNTGTVAQIVLSKGDAESVAFLADVRKDIEEWLNVGEGRQDYLNVPSRDAKPKNGRPAVTSLNRFQKRLVHQLIETEYPSLTSIGCPDFIRIVKFDKEREERFRREKINRVEKRLLELRGFRWVIEALTGGDVSQLTPQVFRPLVGAVEDEDDATAYWKRTINGLKNKHGRIPLVGHNLFMDVVYMWQCFYGGLPDKVEEFADLVHGKFPLLIDTKYIFTHDCGDMNPVASLDDIAKAFDNITKPEIIMDEKHTRYQNTACPHEAGYDSLLTAQNFLKQAVQLPGARSRASPTPSQHTEFVSAQKGGIEKATSKTTLTKNHGNATMNTRTKFAGNNVYEALESIDPEATIEKLTVADSGPELIPSFSAPVWKVYGNKLRVFGTQERIFKLDSAGK</sequence>
<feature type="compositionally biased region" description="Polar residues" evidence="2">
    <location>
        <begin position="444"/>
        <end position="455"/>
    </location>
</feature>
<evidence type="ECO:0000313" key="4">
    <source>
        <dbReference type="Proteomes" id="UP000053095"/>
    </source>
</evidence>
<feature type="region of interest" description="Disordered" evidence="2">
    <location>
        <begin position="440"/>
        <end position="459"/>
    </location>
</feature>
<dbReference type="PANTHER" id="PTHR15092">
    <property type="entry name" value="POLY A -SPECIFIC RIBONUCLEASE/TARGET OF EGR1, MEMBER 1"/>
    <property type="match status" value="1"/>
</dbReference>
<proteinExistence type="inferred from homology"/>
<keyword evidence="4" id="KW-1185">Reference proteome</keyword>
<dbReference type="InterPro" id="IPR006941">
    <property type="entry name" value="RNase_CAF1"/>
</dbReference>
<dbReference type="AlphaFoldDB" id="A0A6V8H0K2"/>
<dbReference type="EMBL" id="DF933811">
    <property type="protein sequence ID" value="GAM34647.1"/>
    <property type="molecule type" value="Genomic_DNA"/>
</dbReference>
<evidence type="ECO:0000313" key="3">
    <source>
        <dbReference type="EMBL" id="GAM34647.1"/>
    </source>
</evidence>
<dbReference type="GO" id="GO:1990432">
    <property type="term" value="P:siRNA 3'-end processing"/>
    <property type="evidence" value="ECO:0007669"/>
    <property type="project" value="TreeGrafter"/>
</dbReference>
<accession>A0A6V8H0K2</accession>
<dbReference type="Gene3D" id="3.30.420.10">
    <property type="entry name" value="Ribonuclease H-like superfamily/Ribonuclease H"/>
    <property type="match status" value="2"/>
</dbReference>
<evidence type="ECO:0000256" key="1">
    <source>
        <dbReference type="ARBA" id="ARBA00008372"/>
    </source>
</evidence>
<dbReference type="InterPro" id="IPR051181">
    <property type="entry name" value="CAF1_poly(A)_ribonucleases"/>
</dbReference>
<reference evidence="4" key="1">
    <citation type="journal article" date="2015" name="Genome Announc.">
        <title>Draft genome sequence of Talaromyces cellulolyticus strain Y-94, a source of lignocellulosic biomass-degrading enzymes.</title>
        <authorList>
            <person name="Fujii T."/>
            <person name="Koike H."/>
            <person name="Sawayama S."/>
            <person name="Yano S."/>
            <person name="Inoue H."/>
        </authorList>
    </citation>
    <scope>NUCLEOTIDE SEQUENCE [LARGE SCALE GENOMIC DNA]</scope>
    <source>
        <strain evidence="4">Y-94</strain>
    </source>
</reference>
<dbReference type="GO" id="GO:0003723">
    <property type="term" value="F:RNA binding"/>
    <property type="evidence" value="ECO:0007669"/>
    <property type="project" value="TreeGrafter"/>
</dbReference>
<dbReference type="InterPro" id="IPR036397">
    <property type="entry name" value="RNaseH_sf"/>
</dbReference>
<protein>
    <submittedName>
        <fullName evidence="3">CAF1 family ribonuclease</fullName>
    </submittedName>
</protein>
<dbReference type="InterPro" id="IPR012337">
    <property type="entry name" value="RNaseH-like_sf"/>
</dbReference>
<dbReference type="GO" id="GO:0000175">
    <property type="term" value="F:3'-5'-RNA exonuclease activity"/>
    <property type="evidence" value="ECO:0007669"/>
    <property type="project" value="TreeGrafter"/>
</dbReference>
<organism evidence="3 4">
    <name type="scientific">Talaromyces pinophilus</name>
    <name type="common">Penicillium pinophilum</name>
    <dbReference type="NCBI Taxonomy" id="128442"/>
    <lineage>
        <taxon>Eukaryota</taxon>
        <taxon>Fungi</taxon>
        <taxon>Dikarya</taxon>
        <taxon>Ascomycota</taxon>
        <taxon>Pezizomycotina</taxon>
        <taxon>Eurotiomycetes</taxon>
        <taxon>Eurotiomycetidae</taxon>
        <taxon>Eurotiales</taxon>
        <taxon>Trichocomaceae</taxon>
        <taxon>Talaromyces</taxon>
        <taxon>Talaromyces sect. Talaromyces</taxon>
    </lineage>
</organism>
<dbReference type="PANTHER" id="PTHR15092:SF22">
    <property type="entry name" value="POLY(A)-SPECIFIC RIBONUCLEASE PNLDC1"/>
    <property type="match status" value="1"/>
</dbReference>
<dbReference type="GO" id="GO:0005634">
    <property type="term" value="C:nucleus"/>
    <property type="evidence" value="ECO:0007669"/>
    <property type="project" value="TreeGrafter"/>
</dbReference>
<comment type="similarity">
    <text evidence="1">Belongs to the CAF1 family.</text>
</comment>
<evidence type="ECO:0000256" key="2">
    <source>
        <dbReference type="SAM" id="MobiDB-lite"/>
    </source>
</evidence>
<dbReference type="Pfam" id="PF04857">
    <property type="entry name" value="CAF1"/>
    <property type="match status" value="1"/>
</dbReference>
<dbReference type="SUPFAM" id="SSF53098">
    <property type="entry name" value="Ribonuclease H-like"/>
    <property type="match status" value="1"/>
</dbReference>
<comment type="caution">
    <text evidence="3">The sequence shown here is derived from an EMBL/GenBank/DDBJ whole genome shotgun (WGS) entry which is preliminary data.</text>
</comment>